<dbReference type="SUPFAM" id="SSF117281">
    <property type="entry name" value="Kelch motif"/>
    <property type="match status" value="1"/>
</dbReference>
<evidence type="ECO:0000313" key="6">
    <source>
        <dbReference type="Proteomes" id="UP001152320"/>
    </source>
</evidence>
<dbReference type="Gene3D" id="3.30.710.10">
    <property type="entry name" value="Potassium Channel Kv1.1, Chain A"/>
    <property type="match status" value="2"/>
</dbReference>
<dbReference type="AlphaFoldDB" id="A0A9Q1H5U7"/>
<feature type="domain" description="BTB" evidence="4">
    <location>
        <begin position="289"/>
        <end position="353"/>
    </location>
</feature>
<accession>A0A9Q1H5U7</accession>
<dbReference type="Pfam" id="PF00651">
    <property type="entry name" value="BTB"/>
    <property type="match status" value="2"/>
</dbReference>
<dbReference type="SMART" id="SM00875">
    <property type="entry name" value="BACK"/>
    <property type="match status" value="1"/>
</dbReference>
<feature type="region of interest" description="Disordered" evidence="3">
    <location>
        <begin position="1"/>
        <end position="31"/>
    </location>
</feature>
<protein>
    <submittedName>
        <fullName evidence="5">Kelch-like protein 29</fullName>
    </submittedName>
</protein>
<dbReference type="InterPro" id="IPR000210">
    <property type="entry name" value="BTB/POZ_dom"/>
</dbReference>
<evidence type="ECO:0000256" key="3">
    <source>
        <dbReference type="SAM" id="MobiDB-lite"/>
    </source>
</evidence>
<dbReference type="SUPFAM" id="SSF54695">
    <property type="entry name" value="POZ domain"/>
    <property type="match status" value="2"/>
</dbReference>
<dbReference type="InterPro" id="IPR015915">
    <property type="entry name" value="Kelch-typ_b-propeller"/>
</dbReference>
<dbReference type="Gene3D" id="1.25.40.420">
    <property type="match status" value="1"/>
</dbReference>
<proteinExistence type="predicted"/>
<organism evidence="5 6">
    <name type="scientific">Holothuria leucospilota</name>
    <name type="common">Black long sea cucumber</name>
    <name type="synonym">Mertensiothuria leucospilota</name>
    <dbReference type="NCBI Taxonomy" id="206669"/>
    <lineage>
        <taxon>Eukaryota</taxon>
        <taxon>Metazoa</taxon>
        <taxon>Echinodermata</taxon>
        <taxon>Eleutherozoa</taxon>
        <taxon>Echinozoa</taxon>
        <taxon>Holothuroidea</taxon>
        <taxon>Aspidochirotacea</taxon>
        <taxon>Aspidochirotida</taxon>
        <taxon>Holothuriidae</taxon>
        <taxon>Holothuria</taxon>
    </lineage>
</organism>
<evidence type="ECO:0000256" key="2">
    <source>
        <dbReference type="ARBA" id="ARBA00022737"/>
    </source>
</evidence>
<evidence type="ECO:0000259" key="4">
    <source>
        <dbReference type="PROSITE" id="PS50097"/>
    </source>
</evidence>
<evidence type="ECO:0000313" key="5">
    <source>
        <dbReference type="EMBL" id="KAJ8033451.1"/>
    </source>
</evidence>
<sequence>MGCCQSCRRKKPHPPEHEPGGFMYPDIPMEGDKNISPLGETNIVLDFGALNGMIGDRSSRDSAILVTKIEGSNLSLSKRMSLDRSTFYRLSRLGSQYSLGDSIHTDGSTWTVASSVNEHREVDDPNYAADVLVKLNHFRNLKKYVDFTIHVGNQSFDCHKVVLASTSRYFAVNLADDITEEGKRVKKRELTLTEVEPRVVQALIDYIYTSKLTISSDNAAKMLAATRIFNLQSAEQACLDFLERQDNRQRDSYCESSQNIATEYTFEQPYHVNEILLGLNDMRHDGRFIDTYFCVDNEELPCHKVVVATIDHFMEERLEDVGQNCRITVNDVKLSVLKMIINYTYTSRLEVCEENASEALMVACKMQHQSAIRKCSDFIKKKLNAHNCLGVMRAARDPSCEYLQKAATKFALKNFPEVIRCEEFSELAADELLDYLGDDNLNLRSEEEAFHALLKWLEYDLSVREPFLPDVIRAVRLPYVGPRQLEKEIEGNSLVQRNNQCLDIIMEAKELQALIRENKHTKDPRHKPRRAYSDVTFVVGGKNKQQEWVQDTCYYDNVRRKWYPLAKFPSGNTQYKVVSLHGDVYVVGGCDKGGYVSGDVWRYISLYDEWKQVASLKTPRYAHGVGVLHDRIYVVGGRVKPTGEPSNGVERYGRQSDVWKMGEEMTYGVEDPVVTAHSRRLYVIGGYRSNGHVMVQCFHLEKNAWTVVDDVSLTMEPSVAATLKSKIYLVGGKTEYKVEVYNPHKGEVQAVGEMPHAEAHTRELYSATVTNRKINVTGGQWTVGMEDALTISTNSFEQYDPVSNEWTVLGPMPRALTHHGCVTIKKYIGLPRSMVQRANGPSFQYKC</sequence>
<dbReference type="InterPro" id="IPR006652">
    <property type="entry name" value="Kelch_1"/>
</dbReference>
<dbReference type="FunFam" id="1.25.40.420:FF:000001">
    <property type="entry name" value="Kelch-like family member 12"/>
    <property type="match status" value="1"/>
</dbReference>
<dbReference type="PANTHER" id="PTHR45632">
    <property type="entry name" value="LD33804P"/>
    <property type="match status" value="1"/>
</dbReference>
<dbReference type="InterPro" id="IPR011705">
    <property type="entry name" value="BACK"/>
</dbReference>
<evidence type="ECO:0000256" key="1">
    <source>
        <dbReference type="ARBA" id="ARBA00022441"/>
    </source>
</evidence>
<reference evidence="5" key="1">
    <citation type="submission" date="2021-10" db="EMBL/GenBank/DDBJ databases">
        <title>Tropical sea cucumber genome reveals ecological adaptation and Cuvierian tubules defense mechanism.</title>
        <authorList>
            <person name="Chen T."/>
        </authorList>
    </citation>
    <scope>NUCLEOTIDE SEQUENCE</scope>
    <source>
        <strain evidence="5">Nanhai2018</strain>
        <tissue evidence="5">Muscle</tissue>
    </source>
</reference>
<dbReference type="EMBL" id="JAIZAY010000011">
    <property type="protein sequence ID" value="KAJ8033451.1"/>
    <property type="molecule type" value="Genomic_DNA"/>
</dbReference>
<feature type="domain" description="BTB" evidence="4">
    <location>
        <begin position="145"/>
        <end position="216"/>
    </location>
</feature>
<comment type="caution">
    <text evidence="5">The sequence shown here is derived from an EMBL/GenBank/DDBJ whole genome shotgun (WGS) entry which is preliminary data.</text>
</comment>
<keyword evidence="1" id="KW-0880">Kelch repeat</keyword>
<dbReference type="SMART" id="SM00225">
    <property type="entry name" value="BTB"/>
    <property type="match status" value="2"/>
</dbReference>
<dbReference type="PROSITE" id="PS50097">
    <property type="entry name" value="BTB"/>
    <property type="match status" value="2"/>
</dbReference>
<dbReference type="PANTHER" id="PTHR45632:SF3">
    <property type="entry name" value="KELCH-LIKE PROTEIN 32"/>
    <property type="match status" value="1"/>
</dbReference>
<dbReference type="Pfam" id="PF07707">
    <property type="entry name" value="BACK"/>
    <property type="match status" value="1"/>
</dbReference>
<keyword evidence="6" id="KW-1185">Reference proteome</keyword>
<dbReference type="Proteomes" id="UP001152320">
    <property type="component" value="Chromosome 11"/>
</dbReference>
<gene>
    <name evidence="5" type="ORF">HOLleu_23696</name>
</gene>
<dbReference type="Pfam" id="PF01344">
    <property type="entry name" value="Kelch_1"/>
    <property type="match status" value="4"/>
</dbReference>
<dbReference type="OrthoDB" id="45365at2759"/>
<dbReference type="InterPro" id="IPR011333">
    <property type="entry name" value="SKP1/BTB/POZ_sf"/>
</dbReference>
<dbReference type="SMART" id="SM00612">
    <property type="entry name" value="Kelch"/>
    <property type="match status" value="6"/>
</dbReference>
<keyword evidence="2" id="KW-0677">Repeat</keyword>
<name>A0A9Q1H5U7_HOLLE</name>
<dbReference type="Gene3D" id="2.120.10.80">
    <property type="entry name" value="Kelch-type beta propeller"/>
    <property type="match status" value="1"/>
</dbReference>